<dbReference type="RefSeq" id="WP_345368479.1">
    <property type="nucleotide sequence ID" value="NZ_BAABJX010000003.1"/>
</dbReference>
<keyword evidence="6" id="KW-0143">Chaperone</keyword>
<keyword evidence="4" id="KW-0963">Cytoplasm</keyword>
<evidence type="ECO:0000259" key="11">
    <source>
        <dbReference type="PROSITE" id="PS50059"/>
    </source>
</evidence>
<evidence type="ECO:0000256" key="9">
    <source>
        <dbReference type="PROSITE-ProRule" id="PRU00277"/>
    </source>
</evidence>
<dbReference type="InterPro" id="IPR001179">
    <property type="entry name" value="PPIase_FKBP_dom"/>
</dbReference>
<evidence type="ECO:0000313" key="13">
    <source>
        <dbReference type="Proteomes" id="UP001500298"/>
    </source>
</evidence>
<protein>
    <recommendedName>
        <fullName evidence="10">Peptidyl-prolyl cis-trans isomerase</fullName>
        <ecNumber evidence="10">5.2.1.8</ecNumber>
    </recommendedName>
</protein>
<evidence type="ECO:0000256" key="1">
    <source>
        <dbReference type="ARBA" id="ARBA00000971"/>
    </source>
</evidence>
<dbReference type="InterPro" id="IPR046357">
    <property type="entry name" value="PPIase_dom_sf"/>
</dbReference>
<dbReference type="Gene3D" id="3.10.50.40">
    <property type="match status" value="1"/>
</dbReference>
<evidence type="ECO:0000256" key="8">
    <source>
        <dbReference type="ARBA" id="ARBA00037071"/>
    </source>
</evidence>
<keyword evidence="7 9" id="KW-0413">Isomerase</keyword>
<dbReference type="EC" id="5.2.1.8" evidence="10"/>
<name>A0ABP9D2G9_9BACT</name>
<feature type="domain" description="PPIase FKBP-type" evidence="11">
    <location>
        <begin position="6"/>
        <end position="86"/>
    </location>
</feature>
<evidence type="ECO:0000256" key="4">
    <source>
        <dbReference type="ARBA" id="ARBA00022490"/>
    </source>
</evidence>
<evidence type="ECO:0000256" key="2">
    <source>
        <dbReference type="ARBA" id="ARBA00004496"/>
    </source>
</evidence>
<organism evidence="12 13">
    <name type="scientific">Algivirga pacifica</name>
    <dbReference type="NCBI Taxonomy" id="1162670"/>
    <lineage>
        <taxon>Bacteria</taxon>
        <taxon>Pseudomonadati</taxon>
        <taxon>Bacteroidota</taxon>
        <taxon>Cytophagia</taxon>
        <taxon>Cytophagales</taxon>
        <taxon>Flammeovirgaceae</taxon>
        <taxon>Algivirga</taxon>
    </lineage>
</organism>
<comment type="caution">
    <text evidence="12">The sequence shown here is derived from an EMBL/GenBank/DDBJ whole genome shotgun (WGS) entry which is preliminary data.</text>
</comment>
<evidence type="ECO:0000256" key="5">
    <source>
        <dbReference type="ARBA" id="ARBA00023110"/>
    </source>
</evidence>
<comment type="subcellular location">
    <subcellularLocation>
        <location evidence="2">Cytoplasm</location>
    </subcellularLocation>
</comment>
<dbReference type="GO" id="GO:0016853">
    <property type="term" value="F:isomerase activity"/>
    <property type="evidence" value="ECO:0007669"/>
    <property type="project" value="UniProtKB-KW"/>
</dbReference>
<proteinExistence type="inferred from homology"/>
<evidence type="ECO:0000256" key="6">
    <source>
        <dbReference type="ARBA" id="ARBA00023186"/>
    </source>
</evidence>
<evidence type="ECO:0000256" key="10">
    <source>
        <dbReference type="RuleBase" id="RU003915"/>
    </source>
</evidence>
<dbReference type="PROSITE" id="PS50059">
    <property type="entry name" value="FKBP_PPIASE"/>
    <property type="match status" value="1"/>
</dbReference>
<gene>
    <name evidence="12" type="ORF">GCM10023331_01280</name>
</gene>
<dbReference type="PANTHER" id="PTHR47861:SF3">
    <property type="entry name" value="FKBP-TYPE PEPTIDYL-PROLYL CIS-TRANS ISOMERASE SLYD"/>
    <property type="match status" value="1"/>
</dbReference>
<dbReference type="Proteomes" id="UP001500298">
    <property type="component" value="Unassembled WGS sequence"/>
</dbReference>
<sequence>MKIEDNKVVSVLYTLYEDNEDGKLLEKTEESEPFMFIFGTGGVLPKFEQQLSGKQEGDSFAFFLKAKDAYGEVNPEMSNIEVDKSIFGLSDPEEMEAMFQVGHILPMIDQDGFRWDSRVVKVKKKTLIMDLNHEYAGLDLYFKGKVVGIREATDEELNYGEDGEDNIEIVGR</sequence>
<keyword evidence="13" id="KW-1185">Reference proteome</keyword>
<accession>A0ABP9D2G9</accession>
<dbReference type="PANTHER" id="PTHR47861">
    <property type="entry name" value="FKBP-TYPE PEPTIDYL-PROLYL CIS-TRANS ISOMERASE SLYD"/>
    <property type="match status" value="1"/>
</dbReference>
<reference evidence="13" key="1">
    <citation type="journal article" date="2019" name="Int. J. Syst. Evol. Microbiol.">
        <title>The Global Catalogue of Microorganisms (GCM) 10K type strain sequencing project: providing services to taxonomists for standard genome sequencing and annotation.</title>
        <authorList>
            <consortium name="The Broad Institute Genomics Platform"/>
            <consortium name="The Broad Institute Genome Sequencing Center for Infectious Disease"/>
            <person name="Wu L."/>
            <person name="Ma J."/>
        </authorList>
    </citation>
    <scope>NUCLEOTIDE SEQUENCE [LARGE SCALE GENOMIC DNA]</scope>
    <source>
        <strain evidence="13">JCM 18326</strain>
    </source>
</reference>
<dbReference type="EMBL" id="BAABJX010000003">
    <property type="protein sequence ID" value="GAA4820663.1"/>
    <property type="molecule type" value="Genomic_DNA"/>
</dbReference>
<evidence type="ECO:0000256" key="3">
    <source>
        <dbReference type="ARBA" id="ARBA00006577"/>
    </source>
</evidence>
<dbReference type="Pfam" id="PF00254">
    <property type="entry name" value="FKBP_C"/>
    <property type="match status" value="1"/>
</dbReference>
<evidence type="ECO:0000256" key="7">
    <source>
        <dbReference type="ARBA" id="ARBA00023235"/>
    </source>
</evidence>
<dbReference type="SUPFAM" id="SSF54534">
    <property type="entry name" value="FKBP-like"/>
    <property type="match status" value="1"/>
</dbReference>
<comment type="function">
    <text evidence="8">Also involved in hydrogenase metallocenter assembly, probably by participating in the nickel insertion step. This function in hydrogenase biosynthesis requires chaperone activity and the presence of the metal-binding domain, but not PPIase activity.</text>
</comment>
<comment type="similarity">
    <text evidence="3 10">Belongs to the FKBP-type PPIase family.</text>
</comment>
<evidence type="ECO:0000313" key="12">
    <source>
        <dbReference type="EMBL" id="GAA4820663.1"/>
    </source>
</evidence>
<keyword evidence="5 9" id="KW-0697">Rotamase</keyword>
<comment type="catalytic activity">
    <reaction evidence="1 9 10">
        <text>[protein]-peptidylproline (omega=180) = [protein]-peptidylproline (omega=0)</text>
        <dbReference type="Rhea" id="RHEA:16237"/>
        <dbReference type="Rhea" id="RHEA-COMP:10747"/>
        <dbReference type="Rhea" id="RHEA-COMP:10748"/>
        <dbReference type="ChEBI" id="CHEBI:83833"/>
        <dbReference type="ChEBI" id="CHEBI:83834"/>
        <dbReference type="EC" id="5.2.1.8"/>
    </reaction>
</comment>